<dbReference type="InterPro" id="IPR017907">
    <property type="entry name" value="Znf_RING_CS"/>
</dbReference>
<dbReference type="InterPro" id="IPR001841">
    <property type="entry name" value="Znf_RING"/>
</dbReference>
<dbReference type="GO" id="GO:0008270">
    <property type="term" value="F:zinc ion binding"/>
    <property type="evidence" value="ECO:0007669"/>
    <property type="project" value="UniProtKB-KW"/>
</dbReference>
<name>A0A8S4Q9C4_OWEFU</name>
<proteinExistence type="predicted"/>
<dbReference type="SUPFAM" id="SSF57850">
    <property type="entry name" value="RING/U-box"/>
    <property type="match status" value="1"/>
</dbReference>
<comment type="caution">
    <text evidence="8">The sequence shown here is derived from an EMBL/GenBank/DDBJ whole genome shotgun (WGS) entry which is preliminary data.</text>
</comment>
<dbReference type="InterPro" id="IPR047153">
    <property type="entry name" value="TRIM45/56/19-like"/>
</dbReference>
<evidence type="ECO:0000259" key="6">
    <source>
        <dbReference type="PROSITE" id="PS50089"/>
    </source>
</evidence>
<organism evidence="8 9">
    <name type="scientific">Owenia fusiformis</name>
    <name type="common">Polychaete worm</name>
    <dbReference type="NCBI Taxonomy" id="6347"/>
    <lineage>
        <taxon>Eukaryota</taxon>
        <taxon>Metazoa</taxon>
        <taxon>Spiralia</taxon>
        <taxon>Lophotrochozoa</taxon>
        <taxon>Annelida</taxon>
        <taxon>Polychaeta</taxon>
        <taxon>Sedentaria</taxon>
        <taxon>Canalipalpata</taxon>
        <taxon>Sabellida</taxon>
        <taxon>Oweniida</taxon>
        <taxon>Oweniidae</taxon>
        <taxon>Owenia</taxon>
    </lineage>
</organism>
<evidence type="ECO:0000256" key="4">
    <source>
        <dbReference type="PROSITE-ProRule" id="PRU00024"/>
    </source>
</evidence>
<dbReference type="GO" id="GO:0061630">
    <property type="term" value="F:ubiquitin protein ligase activity"/>
    <property type="evidence" value="ECO:0007669"/>
    <property type="project" value="TreeGrafter"/>
</dbReference>
<dbReference type="Gene3D" id="3.30.40.10">
    <property type="entry name" value="Zinc/RING finger domain, C3HC4 (zinc finger)"/>
    <property type="match status" value="1"/>
</dbReference>
<dbReference type="PROSITE" id="PS00518">
    <property type="entry name" value="ZF_RING_1"/>
    <property type="match status" value="1"/>
</dbReference>
<dbReference type="PANTHER" id="PTHR25462:SF229">
    <property type="entry name" value="TRANSCRIPTION INTERMEDIARY FACTOR 1-BETA"/>
    <property type="match status" value="1"/>
</dbReference>
<feature type="compositionally biased region" description="Polar residues" evidence="5">
    <location>
        <begin position="245"/>
        <end position="270"/>
    </location>
</feature>
<feature type="domain" description="RING-type" evidence="6">
    <location>
        <begin position="18"/>
        <end position="60"/>
    </location>
</feature>
<dbReference type="InterPro" id="IPR013083">
    <property type="entry name" value="Znf_RING/FYVE/PHD"/>
</dbReference>
<dbReference type="PROSITE" id="PS50119">
    <property type="entry name" value="ZF_BBOX"/>
    <property type="match status" value="1"/>
</dbReference>
<evidence type="ECO:0000256" key="1">
    <source>
        <dbReference type="ARBA" id="ARBA00022723"/>
    </source>
</evidence>
<sequence>MASASSSHDDEFTDLLECRVCLGNLTDPRILPCHHSFCLQCLQEIARRSFRNSIKCPECRALSTLPSEGIKGLKKDFIRNTIIEKVTKSKGAQVKSKYCEKHPDELLKLYCQIDNSIICYECRAYEHDDHRNSIIKIKEAAQSKMNPTREGIASILETLDAIIKDKSNFANRPDPNELDILQLSKVEQESMMTHLKFLEDNGRYLELLETCLGLVVQISDVKKQWDQIKSQTLSQRRSKTHDFTAGQSANHSFSAGQSANHGFSAGQSANHGFRAGQSANHGFSESQSANHGFRAGQSANHGFRAGQSANHGFSAGQSANHGFSASQSGNQGFSAGQRENQCFSTSQDSMQG</sequence>
<dbReference type="InterPro" id="IPR000315">
    <property type="entry name" value="Znf_B-box"/>
</dbReference>
<dbReference type="PROSITE" id="PS50089">
    <property type="entry name" value="ZF_RING_2"/>
    <property type="match status" value="1"/>
</dbReference>
<evidence type="ECO:0000256" key="2">
    <source>
        <dbReference type="ARBA" id="ARBA00022771"/>
    </source>
</evidence>
<feature type="compositionally biased region" description="Polar residues" evidence="5">
    <location>
        <begin position="307"/>
        <end position="352"/>
    </location>
</feature>
<keyword evidence="1" id="KW-0479">Metal-binding</keyword>
<dbReference type="GO" id="GO:0006513">
    <property type="term" value="P:protein monoubiquitination"/>
    <property type="evidence" value="ECO:0007669"/>
    <property type="project" value="TreeGrafter"/>
</dbReference>
<dbReference type="AlphaFoldDB" id="A0A8S4Q9C4"/>
<evidence type="ECO:0000313" key="8">
    <source>
        <dbReference type="EMBL" id="CAH1802448.1"/>
    </source>
</evidence>
<dbReference type="EMBL" id="CAIIXF020000012">
    <property type="protein sequence ID" value="CAH1802448.1"/>
    <property type="molecule type" value="Genomic_DNA"/>
</dbReference>
<dbReference type="Pfam" id="PF00643">
    <property type="entry name" value="zf-B_box"/>
    <property type="match status" value="1"/>
</dbReference>
<evidence type="ECO:0000256" key="5">
    <source>
        <dbReference type="SAM" id="MobiDB-lite"/>
    </source>
</evidence>
<dbReference type="Gene3D" id="3.30.160.60">
    <property type="entry name" value="Classic Zinc Finger"/>
    <property type="match status" value="1"/>
</dbReference>
<feature type="domain" description="B box-type" evidence="7">
    <location>
        <begin position="94"/>
        <end position="135"/>
    </location>
</feature>
<evidence type="ECO:0000313" key="9">
    <source>
        <dbReference type="Proteomes" id="UP000749559"/>
    </source>
</evidence>
<dbReference type="Proteomes" id="UP000749559">
    <property type="component" value="Unassembled WGS sequence"/>
</dbReference>
<accession>A0A8S4Q9C4</accession>
<gene>
    <name evidence="8" type="ORF">OFUS_LOCUS26124</name>
</gene>
<feature type="region of interest" description="Disordered" evidence="5">
    <location>
        <begin position="230"/>
        <end position="352"/>
    </location>
</feature>
<dbReference type="OrthoDB" id="6257227at2759"/>
<dbReference type="PANTHER" id="PTHR25462">
    <property type="entry name" value="BONUS, ISOFORM C-RELATED"/>
    <property type="match status" value="1"/>
</dbReference>
<dbReference type="SUPFAM" id="SSF57845">
    <property type="entry name" value="B-box zinc-binding domain"/>
    <property type="match status" value="1"/>
</dbReference>
<keyword evidence="2 4" id="KW-0863">Zinc-finger</keyword>
<evidence type="ECO:0000256" key="3">
    <source>
        <dbReference type="ARBA" id="ARBA00022833"/>
    </source>
</evidence>
<dbReference type="SMART" id="SM00184">
    <property type="entry name" value="RING"/>
    <property type="match status" value="1"/>
</dbReference>
<feature type="non-terminal residue" evidence="8">
    <location>
        <position position="352"/>
    </location>
</feature>
<keyword evidence="9" id="KW-1185">Reference proteome</keyword>
<evidence type="ECO:0000259" key="7">
    <source>
        <dbReference type="PROSITE" id="PS50119"/>
    </source>
</evidence>
<feature type="compositionally biased region" description="Polar residues" evidence="5">
    <location>
        <begin position="277"/>
        <end position="290"/>
    </location>
</feature>
<dbReference type="SMART" id="SM00336">
    <property type="entry name" value="BBOX"/>
    <property type="match status" value="1"/>
</dbReference>
<reference evidence="8" key="1">
    <citation type="submission" date="2022-03" db="EMBL/GenBank/DDBJ databases">
        <authorList>
            <person name="Martin C."/>
        </authorList>
    </citation>
    <scope>NUCLEOTIDE SEQUENCE</scope>
</reference>
<dbReference type="Pfam" id="PF00097">
    <property type="entry name" value="zf-C3HC4"/>
    <property type="match status" value="1"/>
</dbReference>
<dbReference type="InterPro" id="IPR018957">
    <property type="entry name" value="Znf_C3HC4_RING-type"/>
</dbReference>
<protein>
    <submittedName>
        <fullName evidence="8">Uncharacterized protein</fullName>
    </submittedName>
</protein>
<keyword evidence="3" id="KW-0862">Zinc</keyword>